<dbReference type="Proteomes" id="UP000315377">
    <property type="component" value="Chromosome"/>
</dbReference>
<protein>
    <submittedName>
        <fullName evidence="2">ABC-2 family transporter protein</fullName>
    </submittedName>
</protein>
<dbReference type="EMBL" id="CP041405">
    <property type="protein sequence ID" value="QDM45613.1"/>
    <property type="molecule type" value="Genomic_DNA"/>
</dbReference>
<proteinExistence type="predicted"/>
<dbReference type="EMBL" id="JAMDMM010000064">
    <property type="protein sequence ID" value="MCY9610818.1"/>
    <property type="molecule type" value="Genomic_DNA"/>
</dbReference>
<keyword evidence="1" id="KW-1133">Transmembrane helix</keyword>
<keyword evidence="5" id="KW-1185">Reference proteome</keyword>
<feature type="transmembrane region" description="Helical" evidence="1">
    <location>
        <begin position="55"/>
        <end position="75"/>
    </location>
</feature>
<evidence type="ECO:0000256" key="1">
    <source>
        <dbReference type="SAM" id="Phobius"/>
    </source>
</evidence>
<reference evidence="3 4" key="1">
    <citation type="submission" date="2019-07" db="EMBL/GenBank/DDBJ databases">
        <title>Paenibacillus thiaminolyticus NRRL B-4156.</title>
        <authorList>
            <person name="Hehnly C."/>
            <person name="Zhang L."/>
        </authorList>
    </citation>
    <scope>NUCLEOTIDE SEQUENCE [LARGE SCALE GENOMIC DNA]</scope>
    <source>
        <strain evidence="3 4">NRRL B-4156</strain>
    </source>
</reference>
<evidence type="ECO:0000313" key="2">
    <source>
        <dbReference type="EMBL" id="MCY9610818.1"/>
    </source>
</evidence>
<feature type="transmembrane region" description="Helical" evidence="1">
    <location>
        <begin position="25"/>
        <end position="48"/>
    </location>
</feature>
<keyword evidence="1" id="KW-0472">Membrane</keyword>
<dbReference type="GeneID" id="76998368"/>
<evidence type="ECO:0000313" key="4">
    <source>
        <dbReference type="Proteomes" id="UP000315377"/>
    </source>
</evidence>
<accession>A0AAP9DWD2</accession>
<name>A0AAP9DWD2_PANTH</name>
<dbReference type="AlphaFoldDB" id="A0AAP9DWD2"/>
<dbReference type="PANTHER" id="PTHR36833:SF1">
    <property type="entry name" value="INTEGRAL MEMBRANE TRANSPORT PROTEIN"/>
    <property type="match status" value="1"/>
</dbReference>
<dbReference type="InterPro" id="IPR010390">
    <property type="entry name" value="ABC-2_transporter-like"/>
</dbReference>
<feature type="transmembrane region" description="Helical" evidence="1">
    <location>
        <begin position="144"/>
        <end position="173"/>
    </location>
</feature>
<dbReference type="PANTHER" id="PTHR36833">
    <property type="entry name" value="SLR0610 PROTEIN-RELATED"/>
    <property type="match status" value="1"/>
</dbReference>
<evidence type="ECO:0000313" key="5">
    <source>
        <dbReference type="Proteomes" id="UP001209276"/>
    </source>
</evidence>
<gene>
    <name evidence="3" type="ORF">FLT43_20625</name>
    <name evidence="2" type="ORF">M5W83_27105</name>
</gene>
<keyword evidence="1" id="KW-0812">Transmembrane</keyword>
<reference evidence="2 5" key="2">
    <citation type="submission" date="2022-05" db="EMBL/GenBank/DDBJ databases">
        <title>Genome Sequencing of Bee-Associated Microbes.</title>
        <authorList>
            <person name="Dunlap C."/>
        </authorList>
    </citation>
    <scope>NUCLEOTIDE SEQUENCE [LARGE SCALE GENOMIC DNA]</scope>
    <source>
        <strain evidence="2 5">NRRL B-14613</strain>
    </source>
</reference>
<evidence type="ECO:0000313" key="3">
    <source>
        <dbReference type="EMBL" id="QDM45613.1"/>
    </source>
</evidence>
<feature type="transmembrane region" description="Helical" evidence="1">
    <location>
        <begin position="120"/>
        <end position="138"/>
    </location>
</feature>
<dbReference type="RefSeq" id="WP_087442771.1">
    <property type="nucleotide sequence ID" value="NZ_CABMNB010000027.1"/>
</dbReference>
<feature type="transmembrane region" description="Helical" evidence="1">
    <location>
        <begin position="230"/>
        <end position="251"/>
    </location>
</feature>
<dbReference type="Pfam" id="PF06182">
    <property type="entry name" value="ABC2_membrane_6"/>
    <property type="match status" value="1"/>
</dbReference>
<dbReference type="Proteomes" id="UP001209276">
    <property type="component" value="Unassembled WGS sequence"/>
</dbReference>
<feature type="transmembrane region" description="Helical" evidence="1">
    <location>
        <begin position="205"/>
        <end position="224"/>
    </location>
</feature>
<sequence length="263" mass="29295">MTWIRMYALLVRASIRSRMQYKFNFWFSTLMAAIISVVEFLMLAVILLRFGHIKGWTLAEAGYLYAVLSLSKAIYRMFASDVHHLEKYLVTGTLDGLLLRPIPILLALMSQNFSIRLGEVVQGTAILAICIGTLMQQGQITWTAVPLTLIVILSGAVLLFAIGLLTASVGFWITRIEELQNITEDAARTAAQYPMSIYPSWLQGLLLSIIPVGFANYVPSLYILRNSYGIWLIGLSVLIAAGLFVLALRVWRIGLARYQSTGS</sequence>
<organism evidence="3 4">
    <name type="scientific">Paenibacillus thiaminolyticus</name>
    <name type="common">Bacillus thiaminolyticus</name>
    <dbReference type="NCBI Taxonomy" id="49283"/>
    <lineage>
        <taxon>Bacteria</taxon>
        <taxon>Bacillati</taxon>
        <taxon>Bacillota</taxon>
        <taxon>Bacilli</taxon>
        <taxon>Bacillales</taxon>
        <taxon>Paenibacillaceae</taxon>
        <taxon>Paenibacillus</taxon>
    </lineage>
</organism>